<gene>
    <name evidence="2" type="ORF">OnM2_100029</name>
</gene>
<protein>
    <submittedName>
        <fullName evidence="2">Component of translocase of the outer mitochondrial membrane complex</fullName>
    </submittedName>
</protein>
<sequence>MAPKQRVVVSKAGGTADSHHYQSRPGPPSKNIVSSAYQTLTSPNNANVVRSLTMFGVAVAFFSSSWSEILLPPI</sequence>
<reference evidence="2 3" key="1">
    <citation type="journal article" date="2018" name="BMC Genomics">
        <title>Comparative genome analyses reveal sequence features reflecting distinct modes of host-adaptation between dicot and monocot powdery mildew.</title>
        <authorList>
            <person name="Wu Y."/>
            <person name="Ma X."/>
            <person name="Pan Z."/>
            <person name="Kale S.D."/>
            <person name="Song Y."/>
            <person name="King H."/>
            <person name="Zhang Q."/>
            <person name="Presley C."/>
            <person name="Deng X."/>
            <person name="Wei C.I."/>
            <person name="Xiao S."/>
        </authorList>
    </citation>
    <scope>NUCLEOTIDE SEQUENCE [LARGE SCALE GENOMIC DNA]</scope>
    <source>
        <strain evidence="2">UMSG2</strain>
    </source>
</reference>
<accession>A0A420H960</accession>
<evidence type="ECO:0000256" key="1">
    <source>
        <dbReference type="SAM" id="MobiDB-lite"/>
    </source>
</evidence>
<dbReference type="EMBL" id="MCFK01010044">
    <property type="protein sequence ID" value="RKF53974.1"/>
    <property type="molecule type" value="Genomic_DNA"/>
</dbReference>
<keyword evidence="3" id="KW-1185">Reference proteome</keyword>
<feature type="region of interest" description="Disordered" evidence="1">
    <location>
        <begin position="1"/>
        <end position="33"/>
    </location>
</feature>
<dbReference type="AlphaFoldDB" id="A0A420H960"/>
<evidence type="ECO:0000313" key="3">
    <source>
        <dbReference type="Proteomes" id="UP000286134"/>
    </source>
</evidence>
<dbReference type="OrthoDB" id="5403997at2759"/>
<proteinExistence type="predicted"/>
<comment type="caution">
    <text evidence="2">The sequence shown here is derived from an EMBL/GenBank/DDBJ whole genome shotgun (WGS) entry which is preliminary data.</text>
</comment>
<name>A0A420H960_9PEZI</name>
<dbReference type="Proteomes" id="UP000286134">
    <property type="component" value="Unassembled WGS sequence"/>
</dbReference>
<organism evidence="2 3">
    <name type="scientific">Erysiphe neolycopersici</name>
    <dbReference type="NCBI Taxonomy" id="212602"/>
    <lineage>
        <taxon>Eukaryota</taxon>
        <taxon>Fungi</taxon>
        <taxon>Dikarya</taxon>
        <taxon>Ascomycota</taxon>
        <taxon>Pezizomycotina</taxon>
        <taxon>Leotiomycetes</taxon>
        <taxon>Erysiphales</taxon>
        <taxon>Erysiphaceae</taxon>
        <taxon>Erysiphe</taxon>
    </lineage>
</organism>
<evidence type="ECO:0000313" key="2">
    <source>
        <dbReference type="EMBL" id="RKF53974.1"/>
    </source>
</evidence>